<comment type="cofactor">
    <cofactor evidence="1">
        <name>Fe(3+)</name>
        <dbReference type="ChEBI" id="CHEBI:29034"/>
    </cofactor>
</comment>
<dbReference type="InterPro" id="IPR048574">
    <property type="entry name" value="RUBY_RBDX"/>
</dbReference>
<dbReference type="Gene3D" id="1.20.5.420">
    <property type="entry name" value="Immunoglobulin FC, subunit C"/>
    <property type="match status" value="1"/>
</dbReference>
<evidence type="ECO:0000256" key="1">
    <source>
        <dbReference type="ARBA" id="ARBA00001965"/>
    </source>
</evidence>
<proteinExistence type="predicted"/>
<dbReference type="SUPFAM" id="SSF47240">
    <property type="entry name" value="Ferritin-like"/>
    <property type="match status" value="1"/>
</dbReference>
<organism evidence="3 4">
    <name type="scientific">Thermanaerosceptrum fracticalcis</name>
    <dbReference type="NCBI Taxonomy" id="1712410"/>
    <lineage>
        <taxon>Bacteria</taxon>
        <taxon>Bacillati</taxon>
        <taxon>Bacillota</taxon>
        <taxon>Clostridia</taxon>
        <taxon>Eubacteriales</taxon>
        <taxon>Peptococcaceae</taxon>
        <taxon>Thermanaerosceptrum</taxon>
    </lineage>
</organism>
<feature type="domain" description="Rubredoxin-like" evidence="2">
    <location>
        <begin position="2"/>
        <end position="42"/>
    </location>
</feature>
<evidence type="ECO:0000259" key="2">
    <source>
        <dbReference type="PROSITE" id="PS50903"/>
    </source>
</evidence>
<name>A0A7G6DYH1_THEFR</name>
<dbReference type="Pfam" id="PF13668">
    <property type="entry name" value="Ferritin_2"/>
    <property type="match status" value="1"/>
</dbReference>
<accession>A0A7G6DYH1</accession>
<dbReference type="RefSeq" id="WP_034424472.1">
    <property type="nucleotide sequence ID" value="NZ_CP045798.1"/>
</dbReference>
<gene>
    <name evidence="3" type="ORF">BR63_00135</name>
</gene>
<dbReference type="OrthoDB" id="1926194at2"/>
<sequence length="171" mass="19394">MMHPFRCEICGETYLGSSPPERCPFCGAAGKLVLPAAEWMNYGKIEMCQQSYEDCQKALELELNNYAYYKCAVARAQSQVTETIFKRLMKHELEHAEVFAKAMGIELPSAPDVTCAGDDVTNMAESNKHETMAIKFYIEAARRAPEPRIQQIFRAIAEVENEHLVTTNMYK</sequence>
<dbReference type="KEGG" id="tfr:BR63_00135"/>
<evidence type="ECO:0000313" key="4">
    <source>
        <dbReference type="Proteomes" id="UP000515847"/>
    </source>
</evidence>
<dbReference type="Gene3D" id="1.20.1260.10">
    <property type="match status" value="1"/>
</dbReference>
<dbReference type="EMBL" id="CP045798">
    <property type="protein sequence ID" value="QNB44875.1"/>
    <property type="molecule type" value="Genomic_DNA"/>
</dbReference>
<dbReference type="CDD" id="cd01045">
    <property type="entry name" value="Ferritin_like_AB"/>
    <property type="match status" value="1"/>
</dbReference>
<dbReference type="AlphaFoldDB" id="A0A7G6DYH1"/>
<dbReference type="Gene3D" id="2.20.28.10">
    <property type="match status" value="1"/>
</dbReference>
<dbReference type="SUPFAM" id="SSF57802">
    <property type="entry name" value="Rubredoxin-like"/>
    <property type="match status" value="1"/>
</dbReference>
<dbReference type="Pfam" id="PF21349">
    <property type="entry name" value="RUBY_RBDX"/>
    <property type="match status" value="1"/>
</dbReference>
<reference evidence="3 4" key="1">
    <citation type="journal article" date="2019" name="Front. Microbiol.">
        <title>Thermoanaerosceptrum fracticalcis gen. nov. sp. nov., a Novel Fumarate-Fermenting Microorganism From a Deep Fractured Carbonate Aquifer of the US Great Basin.</title>
        <authorList>
            <person name="Hamilton-Brehm S.D."/>
            <person name="Stewart L.E."/>
            <person name="Zavarin M."/>
            <person name="Caldwell M."/>
            <person name="Lawson P.A."/>
            <person name="Onstott T.C."/>
            <person name="Grzymski J."/>
            <person name="Neveux I."/>
            <person name="Lollar B.S."/>
            <person name="Russell C.E."/>
            <person name="Moser D.P."/>
        </authorList>
    </citation>
    <scope>NUCLEOTIDE SEQUENCE [LARGE SCALE GENOMIC DNA]</scope>
    <source>
        <strain evidence="3 4">DRI-13</strain>
    </source>
</reference>
<dbReference type="InterPro" id="IPR024934">
    <property type="entry name" value="Rubredoxin-like_dom"/>
</dbReference>
<dbReference type="Proteomes" id="UP000515847">
    <property type="component" value="Chromosome"/>
</dbReference>
<evidence type="ECO:0000313" key="3">
    <source>
        <dbReference type="EMBL" id="QNB44875.1"/>
    </source>
</evidence>
<dbReference type="PROSITE" id="PS50903">
    <property type="entry name" value="RUBREDOXIN_LIKE"/>
    <property type="match status" value="1"/>
</dbReference>
<keyword evidence="4" id="KW-1185">Reference proteome</keyword>
<dbReference type="InterPro" id="IPR012347">
    <property type="entry name" value="Ferritin-like"/>
</dbReference>
<dbReference type="GO" id="GO:0005506">
    <property type="term" value="F:iron ion binding"/>
    <property type="evidence" value="ECO:0007669"/>
    <property type="project" value="InterPro"/>
</dbReference>
<protein>
    <submittedName>
        <fullName evidence="3">Rubrerythrin</fullName>
    </submittedName>
</protein>
<dbReference type="InterPro" id="IPR009078">
    <property type="entry name" value="Ferritin-like_SF"/>
</dbReference>